<organism evidence="14 15">
    <name type="scientific">Trichomonas vaginalis (strain ATCC PRA-98 / G3)</name>
    <dbReference type="NCBI Taxonomy" id="412133"/>
    <lineage>
        <taxon>Eukaryota</taxon>
        <taxon>Metamonada</taxon>
        <taxon>Parabasalia</taxon>
        <taxon>Trichomonadida</taxon>
        <taxon>Trichomonadidae</taxon>
        <taxon>Trichomonas</taxon>
    </lineage>
</organism>
<dbReference type="GO" id="GO:0005524">
    <property type="term" value="F:ATP binding"/>
    <property type="evidence" value="ECO:0007669"/>
    <property type="project" value="UniProtKB-KW"/>
</dbReference>
<evidence type="ECO:0000259" key="13">
    <source>
        <dbReference type="PROSITE" id="PS50929"/>
    </source>
</evidence>
<dbReference type="GO" id="GO:0140359">
    <property type="term" value="F:ABC-type transporter activity"/>
    <property type="evidence" value="ECO:0007669"/>
    <property type="project" value="InterPro"/>
</dbReference>
<dbReference type="Pfam" id="PF00005">
    <property type="entry name" value="ABC_tran"/>
    <property type="match status" value="1"/>
</dbReference>
<dbReference type="InterPro" id="IPR036640">
    <property type="entry name" value="ABC1_TM_sf"/>
</dbReference>
<dbReference type="Pfam" id="PF00664">
    <property type="entry name" value="ABC_membrane"/>
    <property type="match status" value="1"/>
</dbReference>
<dbReference type="FunFam" id="1.20.1560.10:FF:000175">
    <property type="entry name" value="ABC transporter family protein"/>
    <property type="match status" value="1"/>
</dbReference>
<feature type="compositionally biased region" description="Low complexity" evidence="10">
    <location>
        <begin position="677"/>
        <end position="690"/>
    </location>
</feature>
<dbReference type="SMR" id="A2EXR9"/>
<feature type="transmembrane region" description="Helical" evidence="11">
    <location>
        <begin position="169"/>
        <end position="186"/>
    </location>
</feature>
<dbReference type="AlphaFoldDB" id="A2EXR9"/>
<feature type="compositionally biased region" description="Basic and acidic residues" evidence="10">
    <location>
        <begin position="611"/>
        <end position="668"/>
    </location>
</feature>
<dbReference type="InterPro" id="IPR011527">
    <property type="entry name" value="ABC1_TM_dom"/>
</dbReference>
<evidence type="ECO:0000256" key="5">
    <source>
        <dbReference type="ARBA" id="ARBA00022741"/>
    </source>
</evidence>
<dbReference type="GO" id="GO:0016020">
    <property type="term" value="C:membrane"/>
    <property type="evidence" value="ECO:0000318"/>
    <property type="project" value="GO_Central"/>
</dbReference>
<keyword evidence="4 11" id="KW-0812">Transmembrane</keyword>
<proteinExistence type="inferred from homology"/>
<name>A2EXR9_TRIV3</name>
<accession>A2EXR9</accession>
<dbReference type="eggNOG" id="KOG0058">
    <property type="taxonomic scope" value="Eukaryota"/>
</dbReference>
<evidence type="ECO:0000256" key="2">
    <source>
        <dbReference type="ARBA" id="ARBA00006493"/>
    </source>
</evidence>
<dbReference type="InterPro" id="IPR017871">
    <property type="entry name" value="ABC_transporter-like_CS"/>
</dbReference>
<evidence type="ECO:0000256" key="3">
    <source>
        <dbReference type="ARBA" id="ARBA00022448"/>
    </source>
</evidence>
<dbReference type="EMBL" id="DS113533">
    <property type="protein sequence ID" value="EAY02523.1"/>
    <property type="molecule type" value="Genomic_DNA"/>
</dbReference>
<keyword evidence="3" id="KW-0813">Transport</keyword>
<keyword evidence="8 11" id="KW-1133">Transmembrane helix</keyword>
<feature type="region of interest" description="Disordered" evidence="10">
    <location>
        <begin position="611"/>
        <end position="690"/>
    </location>
</feature>
<dbReference type="InterPro" id="IPR003439">
    <property type="entry name" value="ABC_transporter-like_ATP-bd"/>
</dbReference>
<dbReference type="OMA" id="LGADCQR"/>
<dbReference type="PROSITE" id="PS50929">
    <property type="entry name" value="ABC_TM1F"/>
    <property type="match status" value="1"/>
</dbReference>
<evidence type="ECO:0000313" key="14">
    <source>
        <dbReference type="EMBL" id="EAY02523.1"/>
    </source>
</evidence>
<evidence type="ECO:0000256" key="6">
    <source>
        <dbReference type="ARBA" id="ARBA00022840"/>
    </source>
</evidence>
<evidence type="ECO:0000256" key="4">
    <source>
        <dbReference type="ARBA" id="ARBA00022692"/>
    </source>
</evidence>
<evidence type="ECO:0000256" key="8">
    <source>
        <dbReference type="ARBA" id="ARBA00022989"/>
    </source>
</evidence>
<dbReference type="STRING" id="5722.A2EXR9"/>
<dbReference type="FunCoup" id="A2EXR9">
    <property type="interactions" value="143"/>
</dbReference>
<dbReference type="FunFam" id="3.40.50.300:FF:000140">
    <property type="entry name" value="Lipid A export ATP-binding/permease protein MsbA"/>
    <property type="match status" value="1"/>
</dbReference>
<dbReference type="SMART" id="SM00382">
    <property type="entry name" value="AAA"/>
    <property type="match status" value="1"/>
</dbReference>
<protein>
    <submittedName>
        <fullName evidence="14">ABC transporter family protein</fullName>
    </submittedName>
</protein>
<feature type="transmembrane region" description="Helical" evidence="11">
    <location>
        <begin position="44"/>
        <end position="66"/>
    </location>
</feature>
<feature type="domain" description="ABC transmembrane type-1" evidence="13">
    <location>
        <begin position="52"/>
        <end position="335"/>
    </location>
</feature>
<dbReference type="PROSITE" id="PS00211">
    <property type="entry name" value="ABC_TRANSPORTER_1"/>
    <property type="match status" value="1"/>
</dbReference>
<dbReference type="SUPFAM" id="SSF90123">
    <property type="entry name" value="ABC transporter transmembrane region"/>
    <property type="match status" value="1"/>
</dbReference>
<evidence type="ECO:0000256" key="7">
    <source>
        <dbReference type="ARBA" id="ARBA00022967"/>
    </source>
</evidence>
<dbReference type="PANTHER" id="PTHR43394:SF1">
    <property type="entry name" value="ATP-BINDING CASSETTE SUB-FAMILY B MEMBER 10, MITOCHONDRIAL"/>
    <property type="match status" value="1"/>
</dbReference>
<comment type="similarity">
    <text evidence="2">Belongs to the ABC transporter superfamily. ABCB family. MHC peptide exporter (TC 3.A.1.209) subfamily.</text>
</comment>
<dbReference type="Gene3D" id="1.20.1560.10">
    <property type="entry name" value="ABC transporter type 1, transmembrane domain"/>
    <property type="match status" value="1"/>
</dbReference>
<dbReference type="Proteomes" id="UP000001542">
    <property type="component" value="Unassembled WGS sequence"/>
</dbReference>
<dbReference type="RefSeq" id="XP_001314762.1">
    <property type="nucleotide sequence ID" value="XM_001314728.1"/>
</dbReference>
<dbReference type="SUPFAM" id="SSF52540">
    <property type="entry name" value="P-loop containing nucleoside triphosphate hydrolases"/>
    <property type="match status" value="1"/>
</dbReference>
<keyword evidence="15" id="KW-1185">Reference proteome</keyword>
<gene>
    <name evidence="14" type="ORF">TVAG_494720</name>
</gene>
<feature type="transmembrane region" description="Helical" evidence="11">
    <location>
        <begin position="268"/>
        <end position="293"/>
    </location>
</feature>
<evidence type="ECO:0000256" key="11">
    <source>
        <dbReference type="SAM" id="Phobius"/>
    </source>
</evidence>
<dbReference type="KEGG" id="tva:4760362"/>
<dbReference type="Gene3D" id="3.40.50.300">
    <property type="entry name" value="P-loop containing nucleotide triphosphate hydrolases"/>
    <property type="match status" value="1"/>
</dbReference>
<dbReference type="CDD" id="cd18577">
    <property type="entry name" value="ABC_6TM_Pgp_ABCB1_D1_like"/>
    <property type="match status" value="1"/>
</dbReference>
<sequence>MSIRPSSEYSNSLTEKSKKEKVFSKDEMKTARKRVYSLLFSDKLAIIAIFPAILAGLAPILTYQFIGNIITETAKYKLGEIDDPMPGTKRQVLSLVISLIFISIAFFFATFLWTRVGARIAVRIRDEIFSHMMTYDVTFFDTHSIGSLLTILGEDATTIQESFGSTKNAQIQSIAQFVIVFLFIYIQSWRLGLVMTTSIPVILITMLAVQLFLNNNAGNRFKHVFESITVAEETLSNARTVRSFNREDGEVKRFGDQTRKSQTFDRKFFMNIGYEFGLIFLIIYGYSAGVLYYGATFVGERENGRPFSSGSLLAVFGFTFAATWALISFQFMIGEESRAIQSAARVLDLINYKPNVNFDGGLTYDDFQGHIKFDHVSFVYPTRKTYALNDVSFEVKPGQSVAFVGHSGSGKSTTIQLIERYYDATDGNIFIDGHNIKEIDPRWLHRQMSLVSQEPILFQGTIRDNVLYGVQGNHSDDEIMTALEKANAKKFVTKFSDGLDHLVGDRGSVLSGGQRQRIAIARAVMKNPKILITDEATSALDSESEKKVQDALDKVLKERTGIAVAHRLSTVIGCDVIFVLDTGKIVEVGTHEELIAKGGTYYNLVKRQLKKKTEDSKTSSDSDHKQQNEEKSEPKSDKNKEEKSEVKSDEMKNDEGKEMKDEKEKVEDNKDDEYSYDSESYLYSTSSGSK</sequence>
<dbReference type="InterPro" id="IPR027417">
    <property type="entry name" value="P-loop_NTPase"/>
</dbReference>
<dbReference type="InterPro" id="IPR003593">
    <property type="entry name" value="AAA+_ATPase"/>
</dbReference>
<reference evidence="14" key="1">
    <citation type="submission" date="2006-10" db="EMBL/GenBank/DDBJ databases">
        <authorList>
            <person name="Amadeo P."/>
            <person name="Zhao Q."/>
            <person name="Wortman J."/>
            <person name="Fraser-Liggett C."/>
            <person name="Carlton J."/>
        </authorList>
    </citation>
    <scope>NUCLEOTIDE SEQUENCE</scope>
    <source>
        <strain evidence="14">G3</strain>
    </source>
</reference>
<dbReference type="InParanoid" id="A2EXR9"/>
<dbReference type="VEuPathDB" id="TrichDB:TVAGG3_0653560"/>
<keyword evidence="6" id="KW-0067">ATP-binding</keyword>
<reference evidence="14" key="2">
    <citation type="journal article" date="2007" name="Science">
        <title>Draft genome sequence of the sexually transmitted pathogen Trichomonas vaginalis.</title>
        <authorList>
            <person name="Carlton J.M."/>
            <person name="Hirt R.P."/>
            <person name="Silva J.C."/>
            <person name="Delcher A.L."/>
            <person name="Schatz M."/>
            <person name="Zhao Q."/>
            <person name="Wortman J.R."/>
            <person name="Bidwell S.L."/>
            <person name="Alsmark U.C.M."/>
            <person name="Besteiro S."/>
            <person name="Sicheritz-Ponten T."/>
            <person name="Noel C.J."/>
            <person name="Dacks J.B."/>
            <person name="Foster P.G."/>
            <person name="Simillion C."/>
            <person name="Van de Peer Y."/>
            <person name="Miranda-Saavedra D."/>
            <person name="Barton G.J."/>
            <person name="Westrop G.D."/>
            <person name="Mueller S."/>
            <person name="Dessi D."/>
            <person name="Fiori P.L."/>
            <person name="Ren Q."/>
            <person name="Paulsen I."/>
            <person name="Zhang H."/>
            <person name="Bastida-Corcuera F.D."/>
            <person name="Simoes-Barbosa A."/>
            <person name="Brown M.T."/>
            <person name="Hayes R.D."/>
            <person name="Mukherjee M."/>
            <person name="Okumura C.Y."/>
            <person name="Schneider R."/>
            <person name="Smith A.J."/>
            <person name="Vanacova S."/>
            <person name="Villalvazo M."/>
            <person name="Haas B.J."/>
            <person name="Pertea M."/>
            <person name="Feldblyum T.V."/>
            <person name="Utterback T.R."/>
            <person name="Shu C.L."/>
            <person name="Osoegawa K."/>
            <person name="de Jong P.J."/>
            <person name="Hrdy I."/>
            <person name="Horvathova L."/>
            <person name="Zubacova Z."/>
            <person name="Dolezal P."/>
            <person name="Malik S.B."/>
            <person name="Logsdon J.M. Jr."/>
            <person name="Henze K."/>
            <person name="Gupta A."/>
            <person name="Wang C.C."/>
            <person name="Dunne R.L."/>
            <person name="Upcroft J.A."/>
            <person name="Upcroft P."/>
            <person name="White O."/>
            <person name="Salzberg S.L."/>
            <person name="Tang P."/>
            <person name="Chiu C.-H."/>
            <person name="Lee Y.-S."/>
            <person name="Embley T.M."/>
            <person name="Coombs G.H."/>
            <person name="Mottram J.C."/>
            <person name="Tachezy J."/>
            <person name="Fraser-Liggett C.M."/>
            <person name="Johnson P.J."/>
        </authorList>
    </citation>
    <scope>NUCLEOTIDE SEQUENCE [LARGE SCALE GENOMIC DNA]</scope>
    <source>
        <strain evidence="14">G3</strain>
    </source>
</reference>
<keyword evidence="7" id="KW-1278">Translocase</keyword>
<keyword evidence="9 11" id="KW-0472">Membrane</keyword>
<evidence type="ECO:0000256" key="1">
    <source>
        <dbReference type="ARBA" id="ARBA00004127"/>
    </source>
</evidence>
<dbReference type="GO" id="GO:0012505">
    <property type="term" value="C:endomembrane system"/>
    <property type="evidence" value="ECO:0007669"/>
    <property type="project" value="UniProtKB-SubCell"/>
</dbReference>
<evidence type="ECO:0000313" key="15">
    <source>
        <dbReference type="Proteomes" id="UP000001542"/>
    </source>
</evidence>
<feature type="transmembrane region" description="Helical" evidence="11">
    <location>
        <begin position="192"/>
        <end position="213"/>
    </location>
</feature>
<dbReference type="GO" id="GO:0042626">
    <property type="term" value="F:ATPase-coupled transmembrane transporter activity"/>
    <property type="evidence" value="ECO:0000318"/>
    <property type="project" value="GO_Central"/>
</dbReference>
<feature type="transmembrane region" description="Helical" evidence="11">
    <location>
        <begin position="313"/>
        <end position="333"/>
    </location>
</feature>
<feature type="transmembrane region" description="Helical" evidence="11">
    <location>
        <begin position="92"/>
        <end position="113"/>
    </location>
</feature>
<dbReference type="PANTHER" id="PTHR43394">
    <property type="entry name" value="ATP-DEPENDENT PERMEASE MDL1, MITOCHONDRIAL"/>
    <property type="match status" value="1"/>
</dbReference>
<dbReference type="GO" id="GO:0055085">
    <property type="term" value="P:transmembrane transport"/>
    <property type="evidence" value="ECO:0000318"/>
    <property type="project" value="GO_Central"/>
</dbReference>
<dbReference type="PROSITE" id="PS50893">
    <property type="entry name" value="ABC_TRANSPORTER_2"/>
    <property type="match status" value="1"/>
</dbReference>
<evidence type="ECO:0000256" key="9">
    <source>
        <dbReference type="ARBA" id="ARBA00023136"/>
    </source>
</evidence>
<dbReference type="InterPro" id="IPR039421">
    <property type="entry name" value="Type_1_exporter"/>
</dbReference>
<dbReference type="VEuPathDB" id="TrichDB:TVAG_494720"/>
<dbReference type="CDD" id="cd03249">
    <property type="entry name" value="ABC_MTABC3_MDL1_MDL2"/>
    <property type="match status" value="1"/>
</dbReference>
<dbReference type="OrthoDB" id="6500128at2759"/>
<feature type="domain" description="ABC transporter" evidence="12">
    <location>
        <begin position="371"/>
        <end position="607"/>
    </location>
</feature>
<comment type="subcellular location">
    <subcellularLocation>
        <location evidence="1">Endomembrane system</location>
        <topology evidence="1">Multi-pass membrane protein</topology>
    </subcellularLocation>
</comment>
<dbReference type="GO" id="GO:0016887">
    <property type="term" value="F:ATP hydrolysis activity"/>
    <property type="evidence" value="ECO:0007669"/>
    <property type="project" value="InterPro"/>
</dbReference>
<keyword evidence="5" id="KW-0547">Nucleotide-binding</keyword>
<evidence type="ECO:0000256" key="10">
    <source>
        <dbReference type="SAM" id="MobiDB-lite"/>
    </source>
</evidence>
<evidence type="ECO:0000259" key="12">
    <source>
        <dbReference type="PROSITE" id="PS50893"/>
    </source>
</evidence>